<protein>
    <submittedName>
        <fullName evidence="6">DNA-binding response OmpR family regulator</fullName>
    </submittedName>
</protein>
<sequence length="117" mass="13960">MEQPWKIHLGPNVYLDLRQEAVVRDGMVRNLSRLQFRLLHFLAQHLNTPVSTESLIEYVWGQTWVSRDELYVYISRIKRILEIDPTRPDHLLTVRGYGYLLRTEPPNYIPNMNRDGR</sequence>
<evidence type="ECO:0000313" key="6">
    <source>
        <dbReference type="EMBL" id="MDP9729618.1"/>
    </source>
</evidence>
<evidence type="ECO:0000256" key="4">
    <source>
        <dbReference type="PROSITE-ProRule" id="PRU01091"/>
    </source>
</evidence>
<keyword evidence="1" id="KW-0805">Transcription regulation</keyword>
<dbReference type="InterPro" id="IPR036388">
    <property type="entry name" value="WH-like_DNA-bd_sf"/>
</dbReference>
<evidence type="ECO:0000259" key="5">
    <source>
        <dbReference type="PROSITE" id="PS51755"/>
    </source>
</evidence>
<dbReference type="Gene3D" id="1.10.10.10">
    <property type="entry name" value="Winged helix-like DNA-binding domain superfamily/Winged helix DNA-binding domain"/>
    <property type="match status" value="1"/>
</dbReference>
<keyword evidence="3" id="KW-0804">Transcription</keyword>
<gene>
    <name evidence="6" type="ORF">J2S04_002592</name>
</gene>
<dbReference type="InterPro" id="IPR001867">
    <property type="entry name" value="OmpR/PhoB-type_DNA-bd"/>
</dbReference>
<dbReference type="SUPFAM" id="SSF46894">
    <property type="entry name" value="C-terminal effector domain of the bipartite response regulators"/>
    <property type="match status" value="1"/>
</dbReference>
<evidence type="ECO:0000256" key="1">
    <source>
        <dbReference type="ARBA" id="ARBA00023015"/>
    </source>
</evidence>
<keyword evidence="7" id="KW-1185">Reference proteome</keyword>
<dbReference type="PROSITE" id="PS51755">
    <property type="entry name" value="OMPR_PHOB"/>
    <property type="match status" value="1"/>
</dbReference>
<dbReference type="RefSeq" id="WP_238413608.1">
    <property type="nucleotide sequence ID" value="NZ_JAURUO010000018.1"/>
</dbReference>
<dbReference type="Proteomes" id="UP001229209">
    <property type="component" value="Unassembled WGS sequence"/>
</dbReference>
<accession>A0ABT9LZD2</accession>
<dbReference type="SMART" id="SM00862">
    <property type="entry name" value="Trans_reg_C"/>
    <property type="match status" value="1"/>
</dbReference>
<dbReference type="EMBL" id="JAURUO010000018">
    <property type="protein sequence ID" value="MDP9729618.1"/>
    <property type="molecule type" value="Genomic_DNA"/>
</dbReference>
<evidence type="ECO:0000313" key="7">
    <source>
        <dbReference type="Proteomes" id="UP001229209"/>
    </source>
</evidence>
<dbReference type="Pfam" id="PF00486">
    <property type="entry name" value="Trans_reg_C"/>
    <property type="match status" value="1"/>
</dbReference>
<proteinExistence type="predicted"/>
<dbReference type="CDD" id="cd00383">
    <property type="entry name" value="trans_reg_C"/>
    <property type="match status" value="1"/>
</dbReference>
<comment type="caution">
    <text evidence="6">The sequence shown here is derived from an EMBL/GenBank/DDBJ whole genome shotgun (WGS) entry which is preliminary data.</text>
</comment>
<feature type="domain" description="OmpR/PhoB-type" evidence="5">
    <location>
        <begin position="4"/>
        <end position="103"/>
    </location>
</feature>
<dbReference type="GO" id="GO:0003677">
    <property type="term" value="F:DNA binding"/>
    <property type="evidence" value="ECO:0007669"/>
    <property type="project" value="UniProtKB-KW"/>
</dbReference>
<evidence type="ECO:0000256" key="2">
    <source>
        <dbReference type="ARBA" id="ARBA00023125"/>
    </source>
</evidence>
<dbReference type="InterPro" id="IPR016032">
    <property type="entry name" value="Sig_transdc_resp-reg_C-effctor"/>
</dbReference>
<keyword evidence="2 4" id="KW-0238">DNA-binding</keyword>
<reference evidence="6 7" key="1">
    <citation type="submission" date="2023-07" db="EMBL/GenBank/DDBJ databases">
        <title>Genomic Encyclopedia of Type Strains, Phase IV (KMG-IV): sequencing the most valuable type-strain genomes for metagenomic binning, comparative biology and taxonomic classification.</title>
        <authorList>
            <person name="Goeker M."/>
        </authorList>
    </citation>
    <scope>NUCLEOTIDE SEQUENCE [LARGE SCALE GENOMIC DNA]</scope>
    <source>
        <strain evidence="6 7">DSM 25924</strain>
    </source>
</reference>
<feature type="DNA-binding region" description="OmpR/PhoB-type" evidence="4">
    <location>
        <begin position="4"/>
        <end position="103"/>
    </location>
</feature>
<organism evidence="6 7">
    <name type="scientific">Alicyclobacillus tolerans</name>
    <dbReference type="NCBI Taxonomy" id="90970"/>
    <lineage>
        <taxon>Bacteria</taxon>
        <taxon>Bacillati</taxon>
        <taxon>Bacillota</taxon>
        <taxon>Bacilli</taxon>
        <taxon>Bacillales</taxon>
        <taxon>Alicyclobacillaceae</taxon>
        <taxon>Alicyclobacillus</taxon>
    </lineage>
</organism>
<evidence type="ECO:0000256" key="3">
    <source>
        <dbReference type="ARBA" id="ARBA00023163"/>
    </source>
</evidence>
<name>A0ABT9LZD2_9BACL</name>